<dbReference type="Proteomes" id="UP000324222">
    <property type="component" value="Unassembled WGS sequence"/>
</dbReference>
<keyword evidence="2" id="KW-1185">Reference proteome</keyword>
<dbReference type="EMBL" id="VSRR010000522">
    <property type="protein sequence ID" value="MPC16632.1"/>
    <property type="molecule type" value="Genomic_DNA"/>
</dbReference>
<dbReference type="AlphaFoldDB" id="A0A5B7D5U1"/>
<reference evidence="1 2" key="1">
    <citation type="submission" date="2019-05" db="EMBL/GenBank/DDBJ databases">
        <title>Another draft genome of Portunus trituberculatus and its Hox gene families provides insights of decapod evolution.</title>
        <authorList>
            <person name="Jeong J.-H."/>
            <person name="Song I."/>
            <person name="Kim S."/>
            <person name="Choi T."/>
            <person name="Kim D."/>
            <person name="Ryu S."/>
            <person name="Kim W."/>
        </authorList>
    </citation>
    <scope>NUCLEOTIDE SEQUENCE [LARGE SCALE GENOMIC DNA]</scope>
    <source>
        <tissue evidence="1">Muscle</tissue>
    </source>
</reference>
<sequence>MSAGVRGIRAGVVLPAGGSEPLCLSLVAVYLRTPSLLPSGILIKQCARVQGFKRVTWQVHKGCEEL</sequence>
<accession>A0A5B7D5U1</accession>
<evidence type="ECO:0000313" key="2">
    <source>
        <dbReference type="Proteomes" id="UP000324222"/>
    </source>
</evidence>
<evidence type="ECO:0000313" key="1">
    <source>
        <dbReference type="EMBL" id="MPC16632.1"/>
    </source>
</evidence>
<name>A0A5B7D5U1_PORTR</name>
<proteinExistence type="predicted"/>
<gene>
    <name evidence="1" type="ORF">E2C01_009462</name>
</gene>
<comment type="caution">
    <text evidence="1">The sequence shown here is derived from an EMBL/GenBank/DDBJ whole genome shotgun (WGS) entry which is preliminary data.</text>
</comment>
<protein>
    <submittedName>
        <fullName evidence="1">Uncharacterized protein</fullName>
    </submittedName>
</protein>
<organism evidence="1 2">
    <name type="scientific">Portunus trituberculatus</name>
    <name type="common">Swimming crab</name>
    <name type="synonym">Neptunus trituberculatus</name>
    <dbReference type="NCBI Taxonomy" id="210409"/>
    <lineage>
        <taxon>Eukaryota</taxon>
        <taxon>Metazoa</taxon>
        <taxon>Ecdysozoa</taxon>
        <taxon>Arthropoda</taxon>
        <taxon>Crustacea</taxon>
        <taxon>Multicrustacea</taxon>
        <taxon>Malacostraca</taxon>
        <taxon>Eumalacostraca</taxon>
        <taxon>Eucarida</taxon>
        <taxon>Decapoda</taxon>
        <taxon>Pleocyemata</taxon>
        <taxon>Brachyura</taxon>
        <taxon>Eubrachyura</taxon>
        <taxon>Portunoidea</taxon>
        <taxon>Portunidae</taxon>
        <taxon>Portuninae</taxon>
        <taxon>Portunus</taxon>
    </lineage>
</organism>